<organism evidence="6 7">
    <name type="scientific">Pseudomonas sessilinigenes</name>
    <dbReference type="NCBI Taxonomy" id="658629"/>
    <lineage>
        <taxon>Bacteria</taxon>
        <taxon>Pseudomonadati</taxon>
        <taxon>Pseudomonadota</taxon>
        <taxon>Gammaproteobacteria</taxon>
        <taxon>Pseudomonadales</taxon>
        <taxon>Pseudomonadaceae</taxon>
        <taxon>Pseudomonas</taxon>
    </lineage>
</organism>
<keyword evidence="7" id="KW-1185">Reference proteome</keyword>
<evidence type="ECO:0000256" key="4">
    <source>
        <dbReference type="PROSITE-ProRule" id="PRU00335"/>
    </source>
</evidence>
<reference evidence="6" key="1">
    <citation type="submission" date="2021-06" db="EMBL/GenBank/DDBJ databases">
        <title>Updating the genus Pseudomonas: Description of 43 new species and partition of the Pseudomonas putida group.</title>
        <authorList>
            <person name="Girard L."/>
            <person name="Lood C."/>
            <person name="Vandamme P."/>
            <person name="Rokni-Zadeh H."/>
            <person name="van Noort V."/>
            <person name="Hofte M."/>
            <person name="Lavigne R."/>
            <person name="De Mot R."/>
        </authorList>
    </citation>
    <scope>NUCLEOTIDE SEQUENCE</scope>
    <source>
        <strain evidence="6">CMR12a</strain>
    </source>
</reference>
<dbReference type="InterPro" id="IPR023772">
    <property type="entry name" value="DNA-bd_HTH_TetR-type_CS"/>
</dbReference>
<dbReference type="PROSITE" id="PS50977">
    <property type="entry name" value="HTH_TETR_2"/>
    <property type="match status" value="1"/>
</dbReference>
<dbReference type="InterPro" id="IPR036271">
    <property type="entry name" value="Tet_transcr_reg_TetR-rel_C_sf"/>
</dbReference>
<proteinExistence type="predicted"/>
<feature type="DNA-binding region" description="H-T-H motif" evidence="4">
    <location>
        <begin position="33"/>
        <end position="52"/>
    </location>
</feature>
<dbReference type="EMBL" id="CP077074">
    <property type="protein sequence ID" value="QXH43525.1"/>
    <property type="molecule type" value="Genomic_DNA"/>
</dbReference>
<dbReference type="Proteomes" id="UP000693952">
    <property type="component" value="Chromosome"/>
</dbReference>
<evidence type="ECO:0000256" key="2">
    <source>
        <dbReference type="ARBA" id="ARBA00023125"/>
    </source>
</evidence>
<evidence type="ECO:0000313" key="7">
    <source>
        <dbReference type="Proteomes" id="UP000693952"/>
    </source>
</evidence>
<accession>A0ABX8N037</accession>
<gene>
    <name evidence="6" type="ORF">KSS89_15270</name>
</gene>
<dbReference type="SUPFAM" id="SSF46689">
    <property type="entry name" value="Homeodomain-like"/>
    <property type="match status" value="1"/>
</dbReference>
<name>A0ABX8N037_9PSED</name>
<protein>
    <submittedName>
        <fullName evidence="6">TetR family transcriptional regulator</fullName>
    </submittedName>
</protein>
<dbReference type="Pfam" id="PF00440">
    <property type="entry name" value="TetR_N"/>
    <property type="match status" value="1"/>
</dbReference>
<sequence length="205" mass="22924">MARKTAAEAARTRRRILEAASELFSREGVSSTTLDQIARQAGVTRGAIYWHFKGKQDLLDALFSEQTLPLENDRPQAVDFHRGWQRLHDDLVATVSGEGPRRLSEIMLYQGACGSDPSTHQRRLDWVRGLLQLHLRRLLETAVSRQELPPSLDVPGVLEFCCIAITGLLYECLHDNPHPQEAISATLAVLQHVAKAPPRHLLLEG</sequence>
<dbReference type="InterPro" id="IPR009057">
    <property type="entry name" value="Homeodomain-like_sf"/>
</dbReference>
<dbReference type="RefSeq" id="WP_068583362.1">
    <property type="nucleotide sequence ID" value="NZ_CP027706.1"/>
</dbReference>
<feature type="domain" description="HTH tetR-type" evidence="5">
    <location>
        <begin position="10"/>
        <end position="70"/>
    </location>
</feature>
<dbReference type="InterPro" id="IPR001647">
    <property type="entry name" value="HTH_TetR"/>
</dbReference>
<keyword evidence="3" id="KW-0804">Transcription</keyword>
<dbReference type="PANTHER" id="PTHR30055:SF234">
    <property type="entry name" value="HTH-TYPE TRANSCRIPTIONAL REGULATOR BETI"/>
    <property type="match status" value="1"/>
</dbReference>
<keyword evidence="2 4" id="KW-0238">DNA-binding</keyword>
<dbReference type="InterPro" id="IPR050109">
    <property type="entry name" value="HTH-type_TetR-like_transc_reg"/>
</dbReference>
<dbReference type="Gene3D" id="1.10.357.10">
    <property type="entry name" value="Tetracycline Repressor, domain 2"/>
    <property type="match status" value="1"/>
</dbReference>
<keyword evidence="1" id="KW-0805">Transcription regulation</keyword>
<dbReference type="SUPFAM" id="SSF48498">
    <property type="entry name" value="Tetracyclin repressor-like, C-terminal domain"/>
    <property type="match status" value="1"/>
</dbReference>
<dbReference type="PRINTS" id="PR00455">
    <property type="entry name" value="HTHTETR"/>
</dbReference>
<dbReference type="PROSITE" id="PS01081">
    <property type="entry name" value="HTH_TETR_1"/>
    <property type="match status" value="1"/>
</dbReference>
<evidence type="ECO:0000256" key="1">
    <source>
        <dbReference type="ARBA" id="ARBA00023015"/>
    </source>
</evidence>
<evidence type="ECO:0000256" key="3">
    <source>
        <dbReference type="ARBA" id="ARBA00023163"/>
    </source>
</evidence>
<evidence type="ECO:0000259" key="5">
    <source>
        <dbReference type="PROSITE" id="PS50977"/>
    </source>
</evidence>
<dbReference type="PANTHER" id="PTHR30055">
    <property type="entry name" value="HTH-TYPE TRANSCRIPTIONAL REGULATOR RUTR"/>
    <property type="match status" value="1"/>
</dbReference>
<evidence type="ECO:0000313" key="6">
    <source>
        <dbReference type="EMBL" id="QXH43525.1"/>
    </source>
</evidence>